<feature type="domain" description="Peptidase M16 N-terminal" evidence="3">
    <location>
        <begin position="12"/>
        <end position="159"/>
    </location>
</feature>
<dbReference type="InterPro" id="IPR007863">
    <property type="entry name" value="Peptidase_M16_C"/>
</dbReference>
<dbReference type="Proteomes" id="UP001516588">
    <property type="component" value="Unassembled WGS sequence"/>
</dbReference>
<organism evidence="5 6">
    <name type="scientific">Gallibacter intestinalis</name>
    <dbReference type="NCBI Taxonomy" id="2779356"/>
    <lineage>
        <taxon>Bacteria</taxon>
        <taxon>Bacillati</taxon>
        <taxon>Bacillota</taxon>
        <taxon>Clostridia</taxon>
        <taxon>Eubacteriales</taxon>
        <taxon>Eubacteriaceae</taxon>
        <taxon>Gallibacter</taxon>
    </lineage>
</organism>
<dbReference type="PANTHER" id="PTHR11851">
    <property type="entry name" value="METALLOPROTEASE"/>
    <property type="match status" value="1"/>
</dbReference>
<dbReference type="SUPFAM" id="SSF63411">
    <property type="entry name" value="LuxS/MPP-like metallohydrolase"/>
    <property type="match status" value="2"/>
</dbReference>
<dbReference type="InterPro" id="IPR001431">
    <property type="entry name" value="Pept_M16_Zn_BS"/>
</dbReference>
<evidence type="ECO:0000259" key="4">
    <source>
        <dbReference type="Pfam" id="PF05193"/>
    </source>
</evidence>
<dbReference type="RefSeq" id="WP_226384743.1">
    <property type="nucleotide sequence ID" value="NZ_JADCKA010000002.1"/>
</dbReference>
<accession>A0ABR9QW17</accession>
<dbReference type="Pfam" id="PF00675">
    <property type="entry name" value="Peptidase_M16"/>
    <property type="match status" value="1"/>
</dbReference>
<proteinExistence type="inferred from homology"/>
<evidence type="ECO:0000259" key="3">
    <source>
        <dbReference type="Pfam" id="PF00675"/>
    </source>
</evidence>
<reference evidence="5 6" key="1">
    <citation type="submission" date="2020-10" db="EMBL/GenBank/DDBJ databases">
        <title>ChiBAC.</title>
        <authorList>
            <person name="Zenner C."/>
            <person name="Hitch T.C.A."/>
            <person name="Clavel T."/>
        </authorList>
    </citation>
    <scope>NUCLEOTIDE SEQUENCE [LARGE SCALE GENOMIC DNA]</scope>
    <source>
        <strain evidence="5 6">DSM 108706</strain>
    </source>
</reference>
<gene>
    <name evidence="5" type="ORF">INF20_02130</name>
</gene>
<dbReference type="InterPro" id="IPR011765">
    <property type="entry name" value="Pept_M16_N"/>
</dbReference>
<protein>
    <submittedName>
        <fullName evidence="5">Insulinase family protein</fullName>
    </submittedName>
</protein>
<evidence type="ECO:0000256" key="2">
    <source>
        <dbReference type="RuleBase" id="RU004447"/>
    </source>
</evidence>
<dbReference type="Gene3D" id="3.30.830.10">
    <property type="entry name" value="Metalloenzyme, LuxS/M16 peptidase-like"/>
    <property type="match status" value="2"/>
</dbReference>
<dbReference type="PROSITE" id="PS00143">
    <property type="entry name" value="INSULINASE"/>
    <property type="match status" value="1"/>
</dbReference>
<sequence>MINIRTLDCGVRVITDRTDYLQSAAIGIWVKAGSVDEEDRYAGVSHFIEHMMFKGTKNRTAKQIADDMDKLGSQFNAFTSKEATCYYAKTISSNLIKSTEILLDMLTESLFDKHEMTRERQVICEEIKMTQDSPEENVHDMISEAVNRGNPLGRSIIGTPTSLKRISRNVLVDYIDKEYTRDSIVVAIAGNFDEDEICSFLEGRLKRFSPTKEKKNHQIIPYTPAFRTKVKDIEQAHFFLGTESVTMTDDEYYAVTVLGNILGGSMSSRLFQSVRERKGLAYSVYSFNASASMAGAFYIYAGVSHDNLRKAIEAVKEELLILGREGVTKEELSKAKEQLKANFIFGQENVASKMFSLGKSLILTDNVKTDSEVLEKIDSITMDEINKTAVKFADPLKYSAAAITNRRFDIKKVMQG</sequence>
<keyword evidence="6" id="KW-1185">Reference proteome</keyword>
<evidence type="ECO:0000313" key="5">
    <source>
        <dbReference type="EMBL" id="MBE5035075.1"/>
    </source>
</evidence>
<comment type="similarity">
    <text evidence="1 2">Belongs to the peptidase M16 family.</text>
</comment>
<evidence type="ECO:0000313" key="6">
    <source>
        <dbReference type="Proteomes" id="UP001516588"/>
    </source>
</evidence>
<name>A0ABR9QW17_9FIRM</name>
<dbReference type="InterPro" id="IPR050361">
    <property type="entry name" value="MPP/UQCRC_Complex"/>
</dbReference>
<feature type="domain" description="Peptidase M16 C-terminal" evidence="4">
    <location>
        <begin position="166"/>
        <end position="339"/>
    </location>
</feature>
<evidence type="ECO:0000256" key="1">
    <source>
        <dbReference type="ARBA" id="ARBA00007261"/>
    </source>
</evidence>
<dbReference type="InterPro" id="IPR011249">
    <property type="entry name" value="Metalloenz_LuxS/M16"/>
</dbReference>
<dbReference type="EMBL" id="JADCKA010000002">
    <property type="protein sequence ID" value="MBE5035075.1"/>
    <property type="molecule type" value="Genomic_DNA"/>
</dbReference>
<dbReference type="PANTHER" id="PTHR11851:SF49">
    <property type="entry name" value="MITOCHONDRIAL-PROCESSING PEPTIDASE SUBUNIT ALPHA"/>
    <property type="match status" value="1"/>
</dbReference>
<comment type="caution">
    <text evidence="5">The sequence shown here is derived from an EMBL/GenBank/DDBJ whole genome shotgun (WGS) entry which is preliminary data.</text>
</comment>
<dbReference type="Pfam" id="PF05193">
    <property type="entry name" value="Peptidase_M16_C"/>
    <property type="match status" value="1"/>
</dbReference>